<organism evidence="2 3">
    <name type="scientific">Triticum urartu</name>
    <name type="common">Red wild einkorn</name>
    <name type="synonym">Crithodium urartu</name>
    <dbReference type="NCBI Taxonomy" id="4572"/>
    <lineage>
        <taxon>Eukaryota</taxon>
        <taxon>Viridiplantae</taxon>
        <taxon>Streptophyta</taxon>
        <taxon>Embryophyta</taxon>
        <taxon>Tracheophyta</taxon>
        <taxon>Spermatophyta</taxon>
        <taxon>Magnoliopsida</taxon>
        <taxon>Liliopsida</taxon>
        <taxon>Poales</taxon>
        <taxon>Poaceae</taxon>
        <taxon>BOP clade</taxon>
        <taxon>Pooideae</taxon>
        <taxon>Triticodae</taxon>
        <taxon>Triticeae</taxon>
        <taxon>Triticinae</taxon>
        <taxon>Triticum</taxon>
    </lineage>
</organism>
<name>A0A8R7QDE4_TRIUA</name>
<reference evidence="2" key="3">
    <citation type="submission" date="2022-06" db="UniProtKB">
        <authorList>
            <consortium name="EnsemblPlants"/>
        </authorList>
    </citation>
    <scope>IDENTIFICATION</scope>
</reference>
<dbReference type="EnsemblPlants" id="TuG1812G0500001252.01.T01">
    <property type="protein sequence ID" value="TuG1812G0500001252.01.T01.cds441406"/>
    <property type="gene ID" value="TuG1812G0500001252.01"/>
</dbReference>
<reference evidence="2" key="2">
    <citation type="submission" date="2018-03" db="EMBL/GenBank/DDBJ databases">
        <title>The Triticum urartu genome reveals the dynamic nature of wheat genome evolution.</title>
        <authorList>
            <person name="Ling H."/>
            <person name="Ma B."/>
            <person name="Shi X."/>
            <person name="Liu H."/>
            <person name="Dong L."/>
            <person name="Sun H."/>
            <person name="Cao Y."/>
            <person name="Gao Q."/>
            <person name="Zheng S."/>
            <person name="Li Y."/>
            <person name="Yu Y."/>
            <person name="Du H."/>
            <person name="Qi M."/>
            <person name="Li Y."/>
            <person name="Yu H."/>
            <person name="Cui Y."/>
            <person name="Wang N."/>
            <person name="Chen C."/>
            <person name="Wu H."/>
            <person name="Zhao Y."/>
            <person name="Zhang J."/>
            <person name="Li Y."/>
            <person name="Zhou W."/>
            <person name="Zhang B."/>
            <person name="Hu W."/>
            <person name="Eijk M."/>
            <person name="Tang J."/>
            <person name="Witsenboer H."/>
            <person name="Zhao S."/>
            <person name="Li Z."/>
            <person name="Zhang A."/>
            <person name="Wang D."/>
            <person name="Liang C."/>
        </authorList>
    </citation>
    <scope>NUCLEOTIDE SEQUENCE [LARGE SCALE GENOMIC DNA]</scope>
    <source>
        <strain evidence="2">cv. G1812</strain>
    </source>
</reference>
<proteinExistence type="predicted"/>
<feature type="region of interest" description="Disordered" evidence="1">
    <location>
        <begin position="83"/>
        <end position="104"/>
    </location>
</feature>
<protein>
    <submittedName>
        <fullName evidence="2">Uncharacterized protein</fullName>
    </submittedName>
</protein>
<feature type="region of interest" description="Disordered" evidence="1">
    <location>
        <begin position="200"/>
        <end position="239"/>
    </location>
</feature>
<dbReference type="AlphaFoldDB" id="A0A8R7QDE4"/>
<gene>
    <name evidence="2" type="primary">LOC125508353</name>
</gene>
<keyword evidence="3" id="KW-1185">Reference proteome</keyword>
<reference evidence="3" key="1">
    <citation type="journal article" date="2013" name="Nature">
        <title>Draft genome of the wheat A-genome progenitor Triticum urartu.</title>
        <authorList>
            <person name="Ling H.Q."/>
            <person name="Zhao S."/>
            <person name="Liu D."/>
            <person name="Wang J."/>
            <person name="Sun H."/>
            <person name="Zhang C."/>
            <person name="Fan H."/>
            <person name="Li D."/>
            <person name="Dong L."/>
            <person name="Tao Y."/>
            <person name="Gao C."/>
            <person name="Wu H."/>
            <person name="Li Y."/>
            <person name="Cui Y."/>
            <person name="Guo X."/>
            <person name="Zheng S."/>
            <person name="Wang B."/>
            <person name="Yu K."/>
            <person name="Liang Q."/>
            <person name="Yang W."/>
            <person name="Lou X."/>
            <person name="Chen J."/>
            <person name="Feng M."/>
            <person name="Jian J."/>
            <person name="Zhang X."/>
            <person name="Luo G."/>
            <person name="Jiang Y."/>
            <person name="Liu J."/>
            <person name="Wang Z."/>
            <person name="Sha Y."/>
            <person name="Zhang B."/>
            <person name="Wu H."/>
            <person name="Tang D."/>
            <person name="Shen Q."/>
            <person name="Xue P."/>
            <person name="Zou S."/>
            <person name="Wang X."/>
            <person name="Liu X."/>
            <person name="Wang F."/>
            <person name="Yang Y."/>
            <person name="An X."/>
            <person name="Dong Z."/>
            <person name="Zhang K."/>
            <person name="Zhang X."/>
            <person name="Luo M.C."/>
            <person name="Dvorak J."/>
            <person name="Tong Y."/>
            <person name="Wang J."/>
            <person name="Yang H."/>
            <person name="Li Z."/>
            <person name="Wang D."/>
            <person name="Zhang A."/>
            <person name="Wang J."/>
        </authorList>
    </citation>
    <scope>NUCLEOTIDE SEQUENCE</scope>
    <source>
        <strain evidence="3">cv. G1812</strain>
    </source>
</reference>
<evidence type="ECO:0000256" key="1">
    <source>
        <dbReference type="SAM" id="MobiDB-lite"/>
    </source>
</evidence>
<dbReference type="Gramene" id="TuG1812G0500001252.01.T01">
    <property type="protein sequence ID" value="TuG1812G0500001252.01.T01.cds441406"/>
    <property type="gene ID" value="TuG1812G0500001252.01"/>
</dbReference>
<evidence type="ECO:0000313" key="2">
    <source>
        <dbReference type="EnsemblPlants" id="TuG1812G0500001252.01.T01.cds441406"/>
    </source>
</evidence>
<sequence>MKMKTKARTYVFALKNTIWNTNKQTKKKKATYTHQIARSMARWDESISIVHGGIEALHAAAHDAVEHLPHLLLQRLQPFPHGRAHGGELRRGLPQVGLPVPEERDGGRVNGVSELLCGFIKHVDFLEQAAGRAPLLALPLLGQAFLQGEERRRPGECGARWRHGQVVRQERAGAVRAWDGGDERPRREVEYAAHGIDRRHEAPLVGARRGQPGPDGLQLPRRRPRAGHAPGEGAEMGRR</sequence>
<dbReference type="Proteomes" id="UP000015106">
    <property type="component" value="Chromosome 5"/>
</dbReference>
<accession>A0A8R7QDE4</accession>
<evidence type="ECO:0000313" key="3">
    <source>
        <dbReference type="Proteomes" id="UP000015106"/>
    </source>
</evidence>